<dbReference type="Gene3D" id="3.10.490.10">
    <property type="entry name" value="Gamma-glutamyl cyclotransferase-like"/>
    <property type="match status" value="1"/>
</dbReference>
<dbReference type="EMBL" id="VSSQ01056051">
    <property type="protein sequence ID" value="MPN09915.1"/>
    <property type="molecule type" value="Genomic_DNA"/>
</dbReference>
<sequence>MVLWKVNCKWAKFLDRFGTISKKYVKKQVTVKFKNNTIDVDVFVIANKYSEFPAKPSQYYIENMVDGYDEHGIIKDGLFNAIQDVYRELAIKNFLGKR</sequence>
<accession>A0A645F6C9</accession>
<name>A0A645F6C9_9ZZZZ</name>
<evidence type="ECO:0000313" key="1">
    <source>
        <dbReference type="EMBL" id="MPN09915.1"/>
    </source>
</evidence>
<proteinExistence type="predicted"/>
<gene>
    <name evidence="1" type="ORF">SDC9_157208</name>
</gene>
<dbReference type="AlphaFoldDB" id="A0A645F6C9"/>
<comment type="caution">
    <text evidence="1">The sequence shown here is derived from an EMBL/GenBank/DDBJ whole genome shotgun (WGS) entry which is preliminary data.</text>
</comment>
<organism evidence="1">
    <name type="scientific">bioreactor metagenome</name>
    <dbReference type="NCBI Taxonomy" id="1076179"/>
    <lineage>
        <taxon>unclassified sequences</taxon>
        <taxon>metagenomes</taxon>
        <taxon>ecological metagenomes</taxon>
    </lineage>
</organism>
<protein>
    <submittedName>
        <fullName evidence="1">Uncharacterized protein</fullName>
    </submittedName>
</protein>
<reference evidence="1" key="1">
    <citation type="submission" date="2019-08" db="EMBL/GenBank/DDBJ databases">
        <authorList>
            <person name="Kucharzyk K."/>
            <person name="Murdoch R.W."/>
            <person name="Higgins S."/>
            <person name="Loffler F."/>
        </authorList>
    </citation>
    <scope>NUCLEOTIDE SEQUENCE</scope>
</reference>